<dbReference type="HOGENOM" id="CLU_049940_0_0_1"/>
<dbReference type="STRING" id="1173701.A0A066X4R0"/>
<proteinExistence type="predicted"/>
<sequence>MDLTPPSLTRSPASPAHSYCPSERSSLDYPSPDPAAQQYKITSLYAADQLCSTNLAADSDISLPPLDLRTTTDWVPSNAMAPSSSSFSIPNVLSEYDQFADYNHPMPASYESEAFQAPPQPSGPGRREYPLTDSPGRSPRPLSSRSSISYGQSGHASSSLGPRIKIEDVNDYGSGTDTSNYASPRSMHTPYMADPGPYGSSHHHYLSDTQSPGWLKVEYGADQYYQNPPAGEQALPSQEAKHAENVKYNRPKRSPRKMTSFADAQYKCQVEGCGKLFSRSYNYKAHLDTHDERREYPFPCPVADCNKRFVRKTDLQRHNQSVHMKEKNHRCDYCGRLFARKDTLRRHMDDGCSKRFDLGTCDFRVDAYGGMGSVSRSMGAPMHHPMGSGSCPLPPITTSMSISSGSGLLHPESSGSRGRSTASGTSDGAHGDNNWQR</sequence>
<organism evidence="8 9">
    <name type="scientific">Colletotrichum sublineola</name>
    <name type="common">Sorghum anthracnose fungus</name>
    <dbReference type="NCBI Taxonomy" id="1173701"/>
    <lineage>
        <taxon>Eukaryota</taxon>
        <taxon>Fungi</taxon>
        <taxon>Dikarya</taxon>
        <taxon>Ascomycota</taxon>
        <taxon>Pezizomycotina</taxon>
        <taxon>Sordariomycetes</taxon>
        <taxon>Hypocreomycetidae</taxon>
        <taxon>Glomerellales</taxon>
        <taxon>Glomerellaceae</taxon>
        <taxon>Colletotrichum</taxon>
        <taxon>Colletotrichum graminicola species complex</taxon>
    </lineage>
</organism>
<dbReference type="OMA" id="IYGDQSC"/>
<dbReference type="Pfam" id="PF00096">
    <property type="entry name" value="zf-C2H2"/>
    <property type="match status" value="3"/>
</dbReference>
<evidence type="ECO:0000256" key="4">
    <source>
        <dbReference type="ARBA" id="ARBA00022833"/>
    </source>
</evidence>
<feature type="region of interest" description="Disordered" evidence="6">
    <location>
        <begin position="1"/>
        <end position="34"/>
    </location>
</feature>
<evidence type="ECO:0000313" key="9">
    <source>
        <dbReference type="Proteomes" id="UP000027238"/>
    </source>
</evidence>
<dbReference type="PROSITE" id="PS00028">
    <property type="entry name" value="ZINC_FINGER_C2H2_1"/>
    <property type="match status" value="2"/>
</dbReference>
<dbReference type="InterPro" id="IPR036236">
    <property type="entry name" value="Znf_C2H2_sf"/>
</dbReference>
<keyword evidence="1" id="KW-0479">Metal-binding</keyword>
<reference evidence="9" key="1">
    <citation type="journal article" date="2014" name="Genome Announc.">
        <title>Draft genome sequence of Colletotrichum sublineola, a destructive pathogen of cultivated sorghum.</title>
        <authorList>
            <person name="Baroncelli R."/>
            <person name="Sanz-Martin J.M."/>
            <person name="Rech G.E."/>
            <person name="Sukno S.A."/>
            <person name="Thon M.R."/>
        </authorList>
    </citation>
    <scope>NUCLEOTIDE SEQUENCE [LARGE SCALE GENOMIC DNA]</scope>
    <source>
        <strain evidence="9">TX430BB</strain>
    </source>
</reference>
<dbReference type="eggNOG" id="KOG1721">
    <property type="taxonomic scope" value="Eukaryota"/>
</dbReference>
<dbReference type="PROSITE" id="PS50157">
    <property type="entry name" value="ZINC_FINGER_C2H2_2"/>
    <property type="match status" value="3"/>
</dbReference>
<keyword evidence="4" id="KW-0862">Zinc</keyword>
<feature type="domain" description="C2H2-type" evidence="7">
    <location>
        <begin position="329"/>
        <end position="348"/>
    </location>
</feature>
<evidence type="ECO:0000256" key="5">
    <source>
        <dbReference type="PROSITE-ProRule" id="PRU00042"/>
    </source>
</evidence>
<evidence type="ECO:0000256" key="1">
    <source>
        <dbReference type="ARBA" id="ARBA00022723"/>
    </source>
</evidence>
<keyword evidence="3 5" id="KW-0863">Zinc-finger</keyword>
<keyword evidence="2" id="KW-0677">Repeat</keyword>
<dbReference type="SUPFAM" id="SSF57667">
    <property type="entry name" value="beta-beta-alpha zinc fingers"/>
    <property type="match status" value="2"/>
</dbReference>
<evidence type="ECO:0000313" key="8">
    <source>
        <dbReference type="EMBL" id="KDN62654.1"/>
    </source>
</evidence>
<feature type="region of interest" description="Disordered" evidence="6">
    <location>
        <begin position="379"/>
        <end position="437"/>
    </location>
</feature>
<dbReference type="Gene3D" id="3.30.160.60">
    <property type="entry name" value="Classic Zinc Finger"/>
    <property type="match status" value="3"/>
</dbReference>
<feature type="domain" description="C2H2-type" evidence="7">
    <location>
        <begin position="298"/>
        <end position="328"/>
    </location>
</feature>
<evidence type="ECO:0000256" key="3">
    <source>
        <dbReference type="ARBA" id="ARBA00022771"/>
    </source>
</evidence>
<dbReference type="GO" id="GO:0008270">
    <property type="term" value="F:zinc ion binding"/>
    <property type="evidence" value="ECO:0007669"/>
    <property type="project" value="UniProtKB-KW"/>
</dbReference>
<name>A0A066X4R0_COLSU</name>
<feature type="domain" description="C2H2-type" evidence="7">
    <location>
        <begin position="266"/>
        <end position="295"/>
    </location>
</feature>
<dbReference type="Proteomes" id="UP000027238">
    <property type="component" value="Unassembled WGS sequence"/>
</dbReference>
<dbReference type="SMART" id="SM00355">
    <property type="entry name" value="ZnF_C2H2"/>
    <property type="match status" value="3"/>
</dbReference>
<dbReference type="InterPro" id="IPR013087">
    <property type="entry name" value="Znf_C2H2_type"/>
</dbReference>
<dbReference type="PANTHER" id="PTHR23235">
    <property type="entry name" value="KRUEPPEL-LIKE TRANSCRIPTION FACTOR"/>
    <property type="match status" value="1"/>
</dbReference>
<gene>
    <name evidence="8" type="ORF">CSUB01_04852</name>
</gene>
<comment type="caution">
    <text evidence="8">The sequence shown here is derived from an EMBL/GenBank/DDBJ whole genome shotgun (WGS) entry which is preliminary data.</text>
</comment>
<feature type="compositionally biased region" description="Low complexity" evidence="6">
    <location>
        <begin position="396"/>
        <end position="428"/>
    </location>
</feature>
<accession>A0A066X4R0</accession>
<dbReference type="EMBL" id="JMSE01001315">
    <property type="protein sequence ID" value="KDN62654.1"/>
    <property type="molecule type" value="Genomic_DNA"/>
</dbReference>
<dbReference type="FunFam" id="3.30.160.60:FF:000100">
    <property type="entry name" value="Zinc finger 45-like"/>
    <property type="match status" value="1"/>
</dbReference>
<evidence type="ECO:0000256" key="6">
    <source>
        <dbReference type="SAM" id="MobiDB-lite"/>
    </source>
</evidence>
<keyword evidence="9" id="KW-1185">Reference proteome</keyword>
<dbReference type="OrthoDB" id="6910977at2759"/>
<feature type="compositionally biased region" description="Low complexity" evidence="6">
    <location>
        <begin position="134"/>
        <end position="153"/>
    </location>
</feature>
<protein>
    <recommendedName>
        <fullName evidence="7">C2H2-type domain-containing protein</fullName>
    </recommendedName>
</protein>
<feature type="compositionally biased region" description="Polar residues" evidence="6">
    <location>
        <begin position="1"/>
        <end position="12"/>
    </location>
</feature>
<evidence type="ECO:0000259" key="7">
    <source>
        <dbReference type="PROSITE" id="PS50157"/>
    </source>
</evidence>
<evidence type="ECO:0000256" key="2">
    <source>
        <dbReference type="ARBA" id="ARBA00022737"/>
    </source>
</evidence>
<dbReference type="AlphaFoldDB" id="A0A066X4R0"/>
<feature type="region of interest" description="Disordered" evidence="6">
    <location>
        <begin position="111"/>
        <end position="195"/>
    </location>
</feature>
<feature type="compositionally biased region" description="Polar residues" evidence="6">
    <location>
        <begin position="173"/>
        <end position="183"/>
    </location>
</feature>